<dbReference type="InterPro" id="IPR003646">
    <property type="entry name" value="SH3-like_bac-type"/>
</dbReference>
<keyword evidence="3" id="KW-0472">Membrane</keyword>
<keyword evidence="3" id="KW-1133">Transmembrane helix</keyword>
<organism evidence="6 7">
    <name type="scientific">Fictibacillus aquaticus</name>
    <dbReference type="NCBI Taxonomy" id="2021314"/>
    <lineage>
        <taxon>Bacteria</taxon>
        <taxon>Bacillati</taxon>
        <taxon>Bacillota</taxon>
        <taxon>Bacilli</taxon>
        <taxon>Bacillales</taxon>
        <taxon>Fictibacillaceae</taxon>
        <taxon>Fictibacillus</taxon>
    </lineage>
</organism>
<proteinExistence type="predicted"/>
<evidence type="ECO:0000259" key="4">
    <source>
        <dbReference type="PROSITE" id="PS51272"/>
    </source>
</evidence>
<feature type="domain" description="SLH" evidence="4">
    <location>
        <begin position="218"/>
        <end position="277"/>
    </location>
</feature>
<dbReference type="PANTHER" id="PTHR30404:SF0">
    <property type="entry name" value="N-ACETYLMURAMOYL-L-ALANINE AMIDASE AMIC"/>
    <property type="match status" value="1"/>
</dbReference>
<comment type="caution">
    <text evidence="6">The sequence shown here is derived from an EMBL/GenBank/DDBJ whole genome shotgun (WGS) entry which is preliminary data.</text>
</comment>
<evidence type="ECO:0000259" key="5">
    <source>
        <dbReference type="PROSITE" id="PS51781"/>
    </source>
</evidence>
<dbReference type="Gene3D" id="3.40.630.40">
    <property type="entry name" value="Zn-dependent exopeptidases"/>
    <property type="match status" value="1"/>
</dbReference>
<dbReference type="Pfam" id="PF00395">
    <property type="entry name" value="SLH"/>
    <property type="match status" value="3"/>
</dbReference>
<evidence type="ECO:0000313" key="7">
    <source>
        <dbReference type="Proteomes" id="UP000215059"/>
    </source>
</evidence>
<name>A0A235F998_9BACL</name>
<dbReference type="CDD" id="cd02696">
    <property type="entry name" value="MurNAc-LAA"/>
    <property type="match status" value="1"/>
</dbReference>
<dbReference type="GO" id="GO:0030288">
    <property type="term" value="C:outer membrane-bounded periplasmic space"/>
    <property type="evidence" value="ECO:0007669"/>
    <property type="project" value="TreeGrafter"/>
</dbReference>
<dbReference type="InterPro" id="IPR001119">
    <property type="entry name" value="SLH_dom"/>
</dbReference>
<dbReference type="InterPro" id="IPR002508">
    <property type="entry name" value="MurNAc-LAA_cat"/>
</dbReference>
<dbReference type="GO" id="GO:0009253">
    <property type="term" value="P:peptidoglycan catabolic process"/>
    <property type="evidence" value="ECO:0007669"/>
    <property type="project" value="InterPro"/>
</dbReference>
<sequence>MISYDVPSPQTLFDSMPLFSKILHVMFAMFLAIFSKIDKFLLNFQKMRAIYRARGNYFKIKTSSGGFVVNKYIKGLVAPLAAAIAIAAPGPSASAASFTDISSTFRAKEEIDYLSLKDVITGYADGTFKPGQSVNRAETAVMIGRALKLDGTKRSSSFSDVSSASFASGYIKSAVEKGIITGYADGTFRPGKTVNRSEMAILIARAFKLAETNSLMLFGDVPKSSAAYGSINKIASAGIAAGFSDNTFRPNQSINRADFSVFMARSMNTSFRIEDADDTATIIGTEIVNTNDLNVRKGPSTDFSSIGKLNMGDRVSVYQRLGDWALVEAKGLKGYVHQAYIAPPVADLDLKRIVVDAGHGGSDSGAVGNGLTEEYINLDTSLRLEKRLKLAGVNVIMTRRTDAYPTLSERVQIAKDGKGEMFISIHTNSGGGTGAETYYYGASEPASPYSAKSKKLAELIQKRMVSILGVKDRGYKHGDFHVIRENPMVGNLVELGFIDSATDAKNLGSATWRDKASYAIYLGILDYYKIY</sequence>
<dbReference type="EMBL" id="NOII01000003">
    <property type="protein sequence ID" value="OYD57749.1"/>
    <property type="molecule type" value="Genomic_DNA"/>
</dbReference>
<gene>
    <name evidence="6" type="ORF">CGZ90_13905</name>
</gene>
<evidence type="ECO:0000256" key="2">
    <source>
        <dbReference type="ARBA" id="ARBA00023316"/>
    </source>
</evidence>
<keyword evidence="7" id="KW-1185">Reference proteome</keyword>
<dbReference type="SMART" id="SM00287">
    <property type="entry name" value="SH3b"/>
    <property type="match status" value="1"/>
</dbReference>
<feature type="domain" description="SLH" evidence="4">
    <location>
        <begin position="154"/>
        <end position="217"/>
    </location>
</feature>
<dbReference type="PROSITE" id="PS51272">
    <property type="entry name" value="SLH"/>
    <property type="match status" value="3"/>
</dbReference>
<dbReference type="GO" id="GO:0071555">
    <property type="term" value="P:cell wall organization"/>
    <property type="evidence" value="ECO:0007669"/>
    <property type="project" value="UniProtKB-KW"/>
</dbReference>
<evidence type="ECO:0000313" key="6">
    <source>
        <dbReference type="EMBL" id="OYD57749.1"/>
    </source>
</evidence>
<reference evidence="6 7" key="1">
    <citation type="submission" date="2017-07" db="EMBL/GenBank/DDBJ databases">
        <title>Fictibacillus sp. nov. GDSW-R2A3 Genome sequencing and assembly.</title>
        <authorList>
            <person name="Mayilraj S."/>
        </authorList>
    </citation>
    <scope>NUCLEOTIDE SEQUENCE [LARGE SCALE GENOMIC DNA]</scope>
    <source>
        <strain evidence="6 7">GDSW-R2A3</strain>
    </source>
</reference>
<protein>
    <recommendedName>
        <fullName evidence="8">N-acetylmuramoyl-L-alanine amidase</fullName>
    </recommendedName>
</protein>
<dbReference type="Gene3D" id="2.30.30.40">
    <property type="entry name" value="SH3 Domains"/>
    <property type="match status" value="1"/>
</dbReference>
<feature type="transmembrane region" description="Helical" evidence="3">
    <location>
        <begin position="22"/>
        <end position="42"/>
    </location>
</feature>
<evidence type="ECO:0000256" key="3">
    <source>
        <dbReference type="SAM" id="Phobius"/>
    </source>
</evidence>
<dbReference type="Pfam" id="PF08239">
    <property type="entry name" value="SH3_3"/>
    <property type="match status" value="1"/>
</dbReference>
<keyword evidence="2" id="KW-0961">Cell wall biogenesis/degradation</keyword>
<evidence type="ECO:0000256" key="1">
    <source>
        <dbReference type="ARBA" id="ARBA00022801"/>
    </source>
</evidence>
<dbReference type="PANTHER" id="PTHR30404">
    <property type="entry name" value="N-ACETYLMURAMOYL-L-ALANINE AMIDASE"/>
    <property type="match status" value="1"/>
</dbReference>
<dbReference type="Proteomes" id="UP000215059">
    <property type="component" value="Unassembled WGS sequence"/>
</dbReference>
<keyword evidence="3" id="KW-0812">Transmembrane</keyword>
<dbReference type="Pfam" id="PF01520">
    <property type="entry name" value="Amidase_3"/>
    <property type="match status" value="1"/>
</dbReference>
<dbReference type="SMART" id="SM00646">
    <property type="entry name" value="Ami_3"/>
    <property type="match status" value="1"/>
</dbReference>
<dbReference type="PROSITE" id="PS51781">
    <property type="entry name" value="SH3B"/>
    <property type="match status" value="1"/>
</dbReference>
<dbReference type="AlphaFoldDB" id="A0A235F998"/>
<accession>A0A235F998</accession>
<feature type="domain" description="SLH" evidence="4">
    <location>
        <begin position="94"/>
        <end position="153"/>
    </location>
</feature>
<evidence type="ECO:0008006" key="8">
    <source>
        <dbReference type="Google" id="ProtNLM"/>
    </source>
</evidence>
<dbReference type="InterPro" id="IPR050695">
    <property type="entry name" value="N-acetylmuramoyl_amidase_3"/>
</dbReference>
<keyword evidence="1" id="KW-0378">Hydrolase</keyword>
<dbReference type="OrthoDB" id="9806267at2"/>
<feature type="domain" description="SH3b" evidence="5">
    <location>
        <begin position="283"/>
        <end position="345"/>
    </location>
</feature>
<dbReference type="GO" id="GO:0008745">
    <property type="term" value="F:N-acetylmuramoyl-L-alanine amidase activity"/>
    <property type="evidence" value="ECO:0007669"/>
    <property type="project" value="InterPro"/>
</dbReference>
<dbReference type="SUPFAM" id="SSF53187">
    <property type="entry name" value="Zn-dependent exopeptidases"/>
    <property type="match status" value="1"/>
</dbReference>